<name>A0A8R7V606_TRIUA</name>
<reference evidence="2" key="1">
    <citation type="journal article" date="2013" name="Nature">
        <title>Draft genome of the wheat A-genome progenitor Triticum urartu.</title>
        <authorList>
            <person name="Ling H.Q."/>
            <person name="Zhao S."/>
            <person name="Liu D."/>
            <person name="Wang J."/>
            <person name="Sun H."/>
            <person name="Zhang C."/>
            <person name="Fan H."/>
            <person name="Li D."/>
            <person name="Dong L."/>
            <person name="Tao Y."/>
            <person name="Gao C."/>
            <person name="Wu H."/>
            <person name="Li Y."/>
            <person name="Cui Y."/>
            <person name="Guo X."/>
            <person name="Zheng S."/>
            <person name="Wang B."/>
            <person name="Yu K."/>
            <person name="Liang Q."/>
            <person name="Yang W."/>
            <person name="Lou X."/>
            <person name="Chen J."/>
            <person name="Feng M."/>
            <person name="Jian J."/>
            <person name="Zhang X."/>
            <person name="Luo G."/>
            <person name="Jiang Y."/>
            <person name="Liu J."/>
            <person name="Wang Z."/>
            <person name="Sha Y."/>
            <person name="Zhang B."/>
            <person name="Wu H."/>
            <person name="Tang D."/>
            <person name="Shen Q."/>
            <person name="Xue P."/>
            <person name="Zou S."/>
            <person name="Wang X."/>
            <person name="Liu X."/>
            <person name="Wang F."/>
            <person name="Yang Y."/>
            <person name="An X."/>
            <person name="Dong Z."/>
            <person name="Zhang K."/>
            <person name="Zhang X."/>
            <person name="Luo M.C."/>
            <person name="Dvorak J."/>
            <person name="Tong Y."/>
            <person name="Wang J."/>
            <person name="Yang H."/>
            <person name="Li Z."/>
            <person name="Wang D."/>
            <person name="Zhang A."/>
            <person name="Wang J."/>
        </authorList>
    </citation>
    <scope>NUCLEOTIDE SEQUENCE</scope>
    <source>
        <strain evidence="2">cv. G1812</strain>
    </source>
</reference>
<proteinExistence type="predicted"/>
<accession>A0A8R7V606</accession>
<reference evidence="1" key="3">
    <citation type="submission" date="2022-06" db="UniProtKB">
        <authorList>
            <consortium name="EnsemblPlants"/>
        </authorList>
    </citation>
    <scope>IDENTIFICATION</scope>
</reference>
<evidence type="ECO:0000313" key="1">
    <source>
        <dbReference type="EnsemblPlants" id="TuG1812G0700004961.01.T08"/>
    </source>
</evidence>
<dbReference type="EnsemblPlants" id="TuG1812G0700004961.01.T08">
    <property type="protein sequence ID" value="TuG1812G0700004961.01.T08"/>
    <property type="gene ID" value="TuG1812G0700004961.01"/>
</dbReference>
<dbReference type="Gramene" id="TuG1812G0700004961.01.T08">
    <property type="protein sequence ID" value="TuG1812G0700004961.01.T08"/>
    <property type="gene ID" value="TuG1812G0700004961.01"/>
</dbReference>
<organism evidence="1 2">
    <name type="scientific">Triticum urartu</name>
    <name type="common">Red wild einkorn</name>
    <name type="synonym">Crithodium urartu</name>
    <dbReference type="NCBI Taxonomy" id="4572"/>
    <lineage>
        <taxon>Eukaryota</taxon>
        <taxon>Viridiplantae</taxon>
        <taxon>Streptophyta</taxon>
        <taxon>Embryophyta</taxon>
        <taxon>Tracheophyta</taxon>
        <taxon>Spermatophyta</taxon>
        <taxon>Magnoliopsida</taxon>
        <taxon>Liliopsida</taxon>
        <taxon>Poales</taxon>
        <taxon>Poaceae</taxon>
        <taxon>BOP clade</taxon>
        <taxon>Pooideae</taxon>
        <taxon>Triticodae</taxon>
        <taxon>Triticeae</taxon>
        <taxon>Triticinae</taxon>
        <taxon>Triticum</taxon>
    </lineage>
</organism>
<protein>
    <submittedName>
        <fullName evidence="1">Uncharacterized protein</fullName>
    </submittedName>
</protein>
<reference evidence="1" key="2">
    <citation type="submission" date="2018-03" db="EMBL/GenBank/DDBJ databases">
        <title>The Triticum urartu genome reveals the dynamic nature of wheat genome evolution.</title>
        <authorList>
            <person name="Ling H."/>
            <person name="Ma B."/>
            <person name="Shi X."/>
            <person name="Liu H."/>
            <person name="Dong L."/>
            <person name="Sun H."/>
            <person name="Cao Y."/>
            <person name="Gao Q."/>
            <person name="Zheng S."/>
            <person name="Li Y."/>
            <person name="Yu Y."/>
            <person name="Du H."/>
            <person name="Qi M."/>
            <person name="Li Y."/>
            <person name="Yu H."/>
            <person name="Cui Y."/>
            <person name="Wang N."/>
            <person name="Chen C."/>
            <person name="Wu H."/>
            <person name="Zhao Y."/>
            <person name="Zhang J."/>
            <person name="Li Y."/>
            <person name="Zhou W."/>
            <person name="Zhang B."/>
            <person name="Hu W."/>
            <person name="Eijk M."/>
            <person name="Tang J."/>
            <person name="Witsenboer H."/>
            <person name="Zhao S."/>
            <person name="Li Z."/>
            <person name="Zhang A."/>
            <person name="Wang D."/>
            <person name="Liang C."/>
        </authorList>
    </citation>
    <scope>NUCLEOTIDE SEQUENCE [LARGE SCALE GENOMIC DNA]</scope>
    <source>
        <strain evidence="1">cv. G1812</strain>
    </source>
</reference>
<dbReference type="AlphaFoldDB" id="A0A8R7V606"/>
<evidence type="ECO:0000313" key="2">
    <source>
        <dbReference type="Proteomes" id="UP000015106"/>
    </source>
</evidence>
<keyword evidence="2" id="KW-1185">Reference proteome</keyword>
<sequence length="248" mass="27185">ALVDVPGGDPVHPLSARLLLSWVPALPAQPLLLRLLLPASLLLVESWTRSASGAGGSGWSQVRAPSPSFPYTGIKQPAAWRCRPGSGGRWTRSWSWARRSSRSTTPASSSSSDVATLLSFLFPFPGLRVLMRKILLFAMGPGRWQALTCVRRCNSHTSTLPTHAIISGAKMIWCLQRSLLLHFLREKPSQAQLLLFMLIFQVCMCCPGGVLLVDWHIWISPCLLVDLQPLLCCGSVGARRACMLSLYI</sequence>
<dbReference type="Proteomes" id="UP000015106">
    <property type="component" value="Chromosome 7"/>
</dbReference>